<name>A0AAW4Y0M3_9BURK</name>
<organism evidence="1 2">
    <name type="scientific">Comamonas koreensis</name>
    <dbReference type="NCBI Taxonomy" id="160825"/>
    <lineage>
        <taxon>Bacteria</taxon>
        <taxon>Pseudomonadati</taxon>
        <taxon>Pseudomonadota</taxon>
        <taxon>Betaproteobacteria</taxon>
        <taxon>Burkholderiales</taxon>
        <taxon>Comamonadaceae</taxon>
        <taxon>Comamonas</taxon>
    </lineage>
</organism>
<comment type="caution">
    <text evidence="1">The sequence shown here is derived from an EMBL/GenBank/DDBJ whole genome shotgun (WGS) entry which is preliminary data.</text>
</comment>
<evidence type="ECO:0000313" key="2">
    <source>
        <dbReference type="Proteomes" id="UP001199260"/>
    </source>
</evidence>
<accession>A0AAW4Y0M3</accession>
<gene>
    <name evidence="1" type="ORF">LPW39_15230</name>
</gene>
<dbReference type="AlphaFoldDB" id="A0AAW4Y0M3"/>
<sequence length="147" mass="16130">MSPSELRQALASVCDNRGMPRQFEFADSEISRIHPTAEGCSIEFSAALVIEHQENNILRRYSNGLRLLLTPCPPAAADQAQAFGLLASGWLQLGQQRLSILPAPSDYQAEALNLHLQFAHELQLQLSGSSLRCESSELARQVEVLAC</sequence>
<keyword evidence="2" id="KW-1185">Reference proteome</keyword>
<protein>
    <submittedName>
        <fullName evidence="1">Uncharacterized protein</fullName>
    </submittedName>
</protein>
<proteinExistence type="predicted"/>
<dbReference type="RefSeq" id="WP_230776797.1">
    <property type="nucleotide sequence ID" value="NZ_JAJNCT010000020.1"/>
</dbReference>
<reference evidence="1 2" key="1">
    <citation type="submission" date="2021-11" db="EMBL/GenBank/DDBJ databases">
        <title>Genome sequence.</title>
        <authorList>
            <person name="Sun Q."/>
        </authorList>
    </citation>
    <scope>NUCLEOTIDE SEQUENCE [LARGE SCALE GENOMIC DNA]</scope>
    <source>
        <strain evidence="1 2">KCTC 12005</strain>
    </source>
</reference>
<dbReference type="EMBL" id="JAJNCT010000020">
    <property type="protein sequence ID" value="MCD2166476.1"/>
    <property type="molecule type" value="Genomic_DNA"/>
</dbReference>
<evidence type="ECO:0000313" key="1">
    <source>
        <dbReference type="EMBL" id="MCD2166476.1"/>
    </source>
</evidence>
<dbReference type="Proteomes" id="UP001199260">
    <property type="component" value="Unassembled WGS sequence"/>
</dbReference>